<evidence type="ECO:0000313" key="2">
    <source>
        <dbReference type="Proteomes" id="UP001516400"/>
    </source>
</evidence>
<evidence type="ECO:0000313" key="1">
    <source>
        <dbReference type="EMBL" id="KAL3277324.1"/>
    </source>
</evidence>
<dbReference type="Proteomes" id="UP001516400">
    <property type="component" value="Unassembled WGS sequence"/>
</dbReference>
<comment type="caution">
    <text evidence="1">The sequence shown here is derived from an EMBL/GenBank/DDBJ whole genome shotgun (WGS) entry which is preliminary data.</text>
</comment>
<dbReference type="EMBL" id="JABFTP020000103">
    <property type="protein sequence ID" value="KAL3277324.1"/>
    <property type="molecule type" value="Genomic_DNA"/>
</dbReference>
<protein>
    <submittedName>
        <fullName evidence="1">Uncharacterized protein</fullName>
    </submittedName>
</protein>
<dbReference type="AlphaFoldDB" id="A0ABD2NFT9"/>
<feature type="non-terminal residue" evidence="1">
    <location>
        <position position="51"/>
    </location>
</feature>
<organism evidence="1 2">
    <name type="scientific">Cryptolaemus montrouzieri</name>
    <dbReference type="NCBI Taxonomy" id="559131"/>
    <lineage>
        <taxon>Eukaryota</taxon>
        <taxon>Metazoa</taxon>
        <taxon>Ecdysozoa</taxon>
        <taxon>Arthropoda</taxon>
        <taxon>Hexapoda</taxon>
        <taxon>Insecta</taxon>
        <taxon>Pterygota</taxon>
        <taxon>Neoptera</taxon>
        <taxon>Endopterygota</taxon>
        <taxon>Coleoptera</taxon>
        <taxon>Polyphaga</taxon>
        <taxon>Cucujiformia</taxon>
        <taxon>Coccinelloidea</taxon>
        <taxon>Coccinellidae</taxon>
        <taxon>Scymninae</taxon>
        <taxon>Scymnini</taxon>
        <taxon>Cryptolaemus</taxon>
    </lineage>
</organism>
<proteinExistence type="predicted"/>
<gene>
    <name evidence="1" type="ORF">HHI36_012675</name>
</gene>
<name>A0ABD2NFT9_9CUCU</name>
<sequence>MRIAREEMNVPKLQGVKKTLNDYMKAKKQLEAVEKIKEAEEMGNVGSTSKK</sequence>
<keyword evidence="2" id="KW-1185">Reference proteome</keyword>
<accession>A0ABD2NFT9</accession>
<reference evidence="1 2" key="1">
    <citation type="journal article" date="2021" name="BMC Biol.">
        <title>Horizontally acquired antibacterial genes associated with adaptive radiation of ladybird beetles.</title>
        <authorList>
            <person name="Li H.S."/>
            <person name="Tang X.F."/>
            <person name="Huang Y.H."/>
            <person name="Xu Z.Y."/>
            <person name="Chen M.L."/>
            <person name="Du X.Y."/>
            <person name="Qiu B.Y."/>
            <person name="Chen P.T."/>
            <person name="Zhang W."/>
            <person name="Slipinski A."/>
            <person name="Escalona H.E."/>
            <person name="Waterhouse R.M."/>
            <person name="Zwick A."/>
            <person name="Pang H."/>
        </authorList>
    </citation>
    <scope>NUCLEOTIDE SEQUENCE [LARGE SCALE GENOMIC DNA]</scope>
    <source>
        <strain evidence="1">SYSU2018</strain>
    </source>
</reference>